<evidence type="ECO:0000313" key="3">
    <source>
        <dbReference type="Proteomes" id="UP001524435"/>
    </source>
</evidence>
<evidence type="ECO:0000313" key="2">
    <source>
        <dbReference type="EMBL" id="MCQ5122672.1"/>
    </source>
</evidence>
<keyword evidence="1" id="KW-1133">Transmembrane helix</keyword>
<organism evidence="2 3">
    <name type="scientific">Massilicoli timonensis</name>
    <dbReference type="NCBI Taxonomy" id="2015901"/>
    <lineage>
        <taxon>Bacteria</taxon>
        <taxon>Bacillati</taxon>
        <taxon>Bacillota</taxon>
        <taxon>Erysipelotrichia</taxon>
        <taxon>Erysipelotrichales</taxon>
        <taxon>Erysipelotrichaceae</taxon>
        <taxon>Massilicoli</taxon>
    </lineage>
</organism>
<reference evidence="2 3" key="1">
    <citation type="submission" date="2022-06" db="EMBL/GenBank/DDBJ databases">
        <title>Isolation of gut microbiota from human fecal samples.</title>
        <authorList>
            <person name="Pamer E.G."/>
            <person name="Barat B."/>
            <person name="Waligurski E."/>
            <person name="Medina S."/>
            <person name="Paddock L."/>
            <person name="Mostad J."/>
        </authorList>
    </citation>
    <scope>NUCLEOTIDE SEQUENCE [LARGE SCALE GENOMIC DNA]</scope>
    <source>
        <strain evidence="2 3">DFI.6.1</strain>
    </source>
</reference>
<keyword evidence="3" id="KW-1185">Reference proteome</keyword>
<comment type="caution">
    <text evidence="2">The sequence shown here is derived from an EMBL/GenBank/DDBJ whole genome shotgun (WGS) entry which is preliminary data.</text>
</comment>
<keyword evidence="1" id="KW-0812">Transmembrane</keyword>
<gene>
    <name evidence="2" type="ORF">NE663_10465</name>
</gene>
<dbReference type="EMBL" id="JANGCH010000024">
    <property type="protein sequence ID" value="MCQ5122672.1"/>
    <property type="molecule type" value="Genomic_DNA"/>
</dbReference>
<protein>
    <recommendedName>
        <fullName evidence="4">YvrJ family protein</fullName>
    </recommendedName>
</protein>
<evidence type="ECO:0000256" key="1">
    <source>
        <dbReference type="SAM" id="Phobius"/>
    </source>
</evidence>
<proteinExistence type="predicted"/>
<keyword evidence="1" id="KW-0472">Membrane</keyword>
<evidence type="ECO:0008006" key="4">
    <source>
        <dbReference type="Google" id="ProtNLM"/>
    </source>
</evidence>
<accession>A0ABT1SN63</accession>
<feature type="transmembrane region" description="Helical" evidence="1">
    <location>
        <begin position="6"/>
        <end position="29"/>
    </location>
</feature>
<dbReference type="RefSeq" id="WP_180963090.1">
    <property type="nucleotide sequence ID" value="NZ_JANGCH010000024.1"/>
</dbReference>
<sequence length="53" mass="6255">MSDELLFSIPLLAFAIRFLPIILLGYVIYRQIGIEKKLNTIMYKLEQDKHTRS</sequence>
<dbReference type="Proteomes" id="UP001524435">
    <property type="component" value="Unassembled WGS sequence"/>
</dbReference>
<name>A0ABT1SN63_9FIRM</name>